<dbReference type="SUPFAM" id="SSF50331">
    <property type="entry name" value="MOP-like"/>
    <property type="match status" value="1"/>
</dbReference>
<organism evidence="3 4">
    <name type="scientific">Acetobacter musti</name>
    <dbReference type="NCBI Taxonomy" id="864732"/>
    <lineage>
        <taxon>Bacteria</taxon>
        <taxon>Pseudomonadati</taxon>
        <taxon>Pseudomonadota</taxon>
        <taxon>Alphaproteobacteria</taxon>
        <taxon>Acetobacterales</taxon>
        <taxon>Acetobacteraceae</taxon>
        <taxon>Acetobacter</taxon>
    </lineage>
</organism>
<accession>A0ABX0JLX6</accession>
<dbReference type="PANTHER" id="PTHR42781:SF4">
    <property type="entry name" value="SPERMIDINE_PUTRESCINE IMPORT ATP-BINDING PROTEIN POTA"/>
    <property type="match status" value="1"/>
</dbReference>
<protein>
    <submittedName>
        <fullName evidence="3">ATP-binding cassette domain-containing protein</fullName>
    </submittedName>
</protein>
<evidence type="ECO:0000259" key="2">
    <source>
        <dbReference type="PROSITE" id="PS50893"/>
    </source>
</evidence>
<reference evidence="3 4" key="1">
    <citation type="journal article" date="2020" name="Int. J. Syst. Evol. Microbiol.">
        <title>Novel acetic acid bacteria from cider fermentations: Acetobacter conturbans sp. nov. and Acetobacter fallax sp. nov.</title>
        <authorList>
            <person name="Sombolestani A.S."/>
            <person name="Cleenwerck I."/>
            <person name="Cnockaert M."/>
            <person name="Borremans W."/>
            <person name="Wieme A.D."/>
            <person name="De Vuyst L."/>
            <person name="Vandamme P."/>
        </authorList>
    </citation>
    <scope>NUCLEOTIDE SEQUENCE [LARGE SCALE GENOMIC DNA]</scope>
    <source>
        <strain evidence="3 4">LMG 30640</strain>
    </source>
</reference>
<dbReference type="GO" id="GO:0005524">
    <property type="term" value="F:ATP binding"/>
    <property type="evidence" value="ECO:0007669"/>
    <property type="project" value="UniProtKB-KW"/>
</dbReference>
<gene>
    <name evidence="3" type="ORF">GOB93_07110</name>
</gene>
<comment type="caution">
    <text evidence="3">The sequence shown here is derived from an EMBL/GenBank/DDBJ whole genome shotgun (WGS) entry which is preliminary data.</text>
</comment>
<dbReference type="InterPro" id="IPR027417">
    <property type="entry name" value="P-loop_NTPase"/>
</dbReference>
<dbReference type="Gene3D" id="3.40.50.300">
    <property type="entry name" value="P-loop containing nucleotide triphosphate hydrolases"/>
    <property type="match status" value="1"/>
</dbReference>
<dbReference type="Pfam" id="PF00005">
    <property type="entry name" value="ABC_tran"/>
    <property type="match status" value="1"/>
</dbReference>
<evidence type="ECO:0000313" key="3">
    <source>
        <dbReference type="EMBL" id="NHN84413.1"/>
    </source>
</evidence>
<evidence type="ECO:0000313" key="4">
    <source>
        <dbReference type="Proteomes" id="UP000635278"/>
    </source>
</evidence>
<dbReference type="PANTHER" id="PTHR42781">
    <property type="entry name" value="SPERMIDINE/PUTRESCINE IMPORT ATP-BINDING PROTEIN POTA"/>
    <property type="match status" value="1"/>
</dbReference>
<evidence type="ECO:0000256" key="1">
    <source>
        <dbReference type="ARBA" id="ARBA00022448"/>
    </source>
</evidence>
<dbReference type="SUPFAM" id="SSF52540">
    <property type="entry name" value="P-loop containing nucleoside triphosphate hydrolases"/>
    <property type="match status" value="1"/>
</dbReference>
<keyword evidence="1" id="KW-0813">Transport</keyword>
<dbReference type="Proteomes" id="UP000635278">
    <property type="component" value="Unassembled WGS sequence"/>
</dbReference>
<name>A0ABX0JLX6_9PROT</name>
<dbReference type="InterPro" id="IPR050093">
    <property type="entry name" value="ABC_SmlMolc_Importer"/>
</dbReference>
<dbReference type="InterPro" id="IPR003439">
    <property type="entry name" value="ABC_transporter-like_ATP-bd"/>
</dbReference>
<keyword evidence="3" id="KW-0547">Nucleotide-binding</keyword>
<feature type="domain" description="ABC transporter" evidence="2">
    <location>
        <begin position="52"/>
        <end position="285"/>
    </location>
</feature>
<keyword evidence="4" id="KW-1185">Reference proteome</keyword>
<dbReference type="InterPro" id="IPR008995">
    <property type="entry name" value="Mo/tungstate-bd_C_term_dom"/>
</dbReference>
<keyword evidence="3" id="KW-0067">ATP-binding</keyword>
<dbReference type="PROSITE" id="PS50893">
    <property type="entry name" value="ABC_TRANSPORTER_2"/>
    <property type="match status" value="1"/>
</dbReference>
<sequence>MSLLLKCDLSAGLSSAHLANPAGILTLIFNCGSLPAMMTQYATTAGHRPSAPPPFSLSVAGAVLSHGHSPLSFSLQEGECLALFGLSDIGNTRRLLVDTLAGYRPLTSGQITVGGQNVTDRPAGSRGIAIVSRQEILFDHLTVRQNIAFPLRARSIPASDLRRLTNERLALLGLDSVADVRPPALSEGCKFRTALARALATDPVVIVLDDVFSGLDTETRRDIHLRLNRLRRARSLSTLLLTQDRSDAFAAASTIGVMADGELLQTGTPAMLIERPSSARIASAMGDANVLVGLALSVSDDIADVRLACGAEMSAVADPSLSEGDLVELCIRPGQIAPLFQRGSSGFQEETEGCLPATLAEITRPGDITALRFRLADGTELVVHRPAGTLAPGISPGCSALLAWRGENALAFPSDGKRG</sequence>
<dbReference type="EMBL" id="WOTB01000007">
    <property type="protein sequence ID" value="NHN84413.1"/>
    <property type="molecule type" value="Genomic_DNA"/>
</dbReference>
<proteinExistence type="predicted"/>